<comment type="caution">
    <text evidence="1">The sequence shown here is derived from an EMBL/GenBank/DDBJ whole genome shotgun (WGS) entry which is preliminary data.</text>
</comment>
<proteinExistence type="predicted"/>
<organism evidence="1 2">
    <name type="scientific">Rhizophagus irregularis</name>
    <dbReference type="NCBI Taxonomy" id="588596"/>
    <lineage>
        <taxon>Eukaryota</taxon>
        <taxon>Fungi</taxon>
        <taxon>Fungi incertae sedis</taxon>
        <taxon>Mucoromycota</taxon>
        <taxon>Glomeromycotina</taxon>
        <taxon>Glomeromycetes</taxon>
        <taxon>Glomerales</taxon>
        <taxon>Glomeraceae</taxon>
        <taxon>Rhizophagus</taxon>
    </lineage>
</organism>
<sequence length="93" mass="10830">MSYTENKLINDALNRSYALLDSNLNNDAYYELNKQILLDDESLTENEKSKAIRLITKIYDLNKLTFNEGTKRICENCSQECLAITYCEYCNVK</sequence>
<dbReference type="EMBL" id="LLXI01000411">
    <property type="protein sequence ID" value="PKY45818.1"/>
    <property type="molecule type" value="Genomic_DNA"/>
</dbReference>
<protein>
    <submittedName>
        <fullName evidence="1">Uncharacterized protein</fullName>
    </submittedName>
</protein>
<evidence type="ECO:0000313" key="2">
    <source>
        <dbReference type="Proteomes" id="UP000234323"/>
    </source>
</evidence>
<gene>
    <name evidence="1" type="ORF">RhiirA4_460488</name>
</gene>
<name>A0A2I1GGT0_9GLOM</name>
<dbReference type="AlphaFoldDB" id="A0A2I1GGT0"/>
<accession>A0A2I1GGT0</accession>
<dbReference type="Proteomes" id="UP000234323">
    <property type="component" value="Unassembled WGS sequence"/>
</dbReference>
<reference evidence="1 2" key="1">
    <citation type="submission" date="2015-10" db="EMBL/GenBank/DDBJ databases">
        <title>Genome analyses suggest a sexual origin of heterokaryosis in a supposedly ancient asexual fungus.</title>
        <authorList>
            <person name="Ropars J."/>
            <person name="Sedzielewska K."/>
            <person name="Noel J."/>
            <person name="Charron P."/>
            <person name="Farinelli L."/>
            <person name="Marton T."/>
            <person name="Kruger M."/>
            <person name="Pelin A."/>
            <person name="Brachmann A."/>
            <person name="Corradi N."/>
        </authorList>
    </citation>
    <scope>NUCLEOTIDE SEQUENCE [LARGE SCALE GENOMIC DNA]</scope>
    <source>
        <strain evidence="1 2">A4</strain>
    </source>
</reference>
<evidence type="ECO:0000313" key="1">
    <source>
        <dbReference type="EMBL" id="PKY45818.1"/>
    </source>
</evidence>
<keyword evidence="2" id="KW-1185">Reference proteome</keyword>